<dbReference type="PANTHER" id="PTHR22763:SF167">
    <property type="entry name" value="RING FINGER PROTEIN 145"/>
    <property type="match status" value="1"/>
</dbReference>
<evidence type="ECO:0000256" key="2">
    <source>
        <dbReference type="ARBA" id="ARBA00022692"/>
    </source>
</evidence>
<dbReference type="InterPro" id="IPR011016">
    <property type="entry name" value="Znf_RING-CH"/>
</dbReference>
<feature type="region of interest" description="Disordered" evidence="12">
    <location>
        <begin position="212"/>
        <end position="268"/>
    </location>
</feature>
<evidence type="ECO:0000256" key="9">
    <source>
        <dbReference type="ARBA" id="ARBA00058477"/>
    </source>
</evidence>
<comment type="subunit">
    <text evidence="10">Interacts (via YLYF motif) with INSIG1 and INSIG2.</text>
</comment>
<evidence type="ECO:0000256" key="4">
    <source>
        <dbReference type="ARBA" id="ARBA00022771"/>
    </source>
</evidence>
<dbReference type="InterPro" id="IPR025754">
    <property type="entry name" value="TRC8_N_dom"/>
</dbReference>
<evidence type="ECO:0000256" key="12">
    <source>
        <dbReference type="SAM" id="MobiDB-lite"/>
    </source>
</evidence>
<feature type="transmembrane region" description="Helical" evidence="13">
    <location>
        <begin position="13"/>
        <end position="41"/>
    </location>
</feature>
<sequence>MAYMICQFFHMDFWLLIIISSSILTSLQVLGTLFIYVLFMVEEFRKEPVENMDDVIYYVNGTYRLLEFLVALCVVAYGVSETIFGEWTVMGSMIIFIHSYYNVWLRAQLGWKSFLLRRDAVNKIKSLPIATKEQLEKHNDICAICYQDMKSAVITPCSHFFHAGCLKKWLYVQETCPLCHCHLKNSSQLPGLGTEPVLQPHAGAEQNVMFQEGTEPPGQEHTPGTRIQEGSRDNNEYIARRPDNQEGAFDPKEYPHSAKDEAHPVESA</sequence>
<dbReference type="FunFam" id="3.30.40.10:FF:000145">
    <property type="entry name" value="RING finger protein 145"/>
    <property type="match status" value="1"/>
</dbReference>
<evidence type="ECO:0000256" key="11">
    <source>
        <dbReference type="PROSITE-ProRule" id="PRU00175"/>
    </source>
</evidence>
<organism evidence="15">
    <name type="scientific">Homo sapiens</name>
    <name type="common">Human</name>
    <dbReference type="NCBI Taxonomy" id="9606"/>
    <lineage>
        <taxon>Eukaryota</taxon>
        <taxon>Metazoa</taxon>
        <taxon>Chordata</taxon>
        <taxon>Craniata</taxon>
        <taxon>Vertebrata</taxon>
        <taxon>Euteleostomi</taxon>
        <taxon>Mammalia</taxon>
        <taxon>Eutheria</taxon>
        <taxon>Euarchontoglires</taxon>
        <taxon>Primates</taxon>
        <taxon>Haplorrhini</taxon>
        <taxon>Catarrhini</taxon>
        <taxon>Hominidae</taxon>
        <taxon>Homo</taxon>
    </lineage>
</organism>
<name>Q8N783_HUMAN</name>
<evidence type="ECO:0000256" key="6">
    <source>
        <dbReference type="ARBA" id="ARBA00022989"/>
    </source>
</evidence>
<dbReference type="SMART" id="SM00184">
    <property type="entry name" value="RING"/>
    <property type="match status" value="1"/>
</dbReference>
<dbReference type="PROSITE" id="PS50089">
    <property type="entry name" value="ZF_RING_2"/>
    <property type="match status" value="1"/>
</dbReference>
<evidence type="ECO:0000256" key="7">
    <source>
        <dbReference type="ARBA" id="ARBA00023136"/>
    </source>
</evidence>
<dbReference type="InterPro" id="IPR050731">
    <property type="entry name" value="HRD1_E3_ubiq-ligases"/>
</dbReference>
<comment type="subcellular location">
    <subcellularLocation>
        <location evidence="1">Membrane</location>
        <topology evidence="1">Multi-pass membrane protein</topology>
    </subcellularLocation>
</comment>
<proteinExistence type="evidence at transcript level"/>
<evidence type="ECO:0000256" key="3">
    <source>
        <dbReference type="ARBA" id="ARBA00022723"/>
    </source>
</evidence>
<feature type="domain" description="RING-type" evidence="14">
    <location>
        <begin position="142"/>
        <end position="180"/>
    </location>
</feature>
<dbReference type="PeptideAtlas" id="Q8N783"/>
<dbReference type="SMART" id="SM00744">
    <property type="entry name" value="RINGv"/>
    <property type="match status" value="1"/>
</dbReference>
<accession>Q8N783</accession>
<dbReference type="EMBL" id="AK098802">
    <property type="protein sequence ID" value="BAC05416.1"/>
    <property type="molecule type" value="mRNA"/>
</dbReference>
<dbReference type="Gene3D" id="3.30.40.10">
    <property type="entry name" value="Zinc/RING finger domain, C3HC4 (zinc finger)"/>
    <property type="match status" value="1"/>
</dbReference>
<keyword evidence="3" id="KW-0479">Metal-binding</keyword>
<keyword evidence="4 11" id="KW-0863">Zinc-finger</keyword>
<dbReference type="AlphaFoldDB" id="Q8N783"/>
<keyword evidence="2 13" id="KW-0812">Transmembrane</keyword>
<dbReference type="InterPro" id="IPR013083">
    <property type="entry name" value="Znf_RING/FYVE/PHD"/>
</dbReference>
<keyword evidence="7 13" id="KW-0472">Membrane</keyword>
<evidence type="ECO:0000256" key="13">
    <source>
        <dbReference type="SAM" id="Phobius"/>
    </source>
</evidence>
<keyword evidence="6 13" id="KW-1133">Transmembrane helix</keyword>
<feature type="transmembrane region" description="Helical" evidence="13">
    <location>
        <begin position="62"/>
        <end position="79"/>
    </location>
</feature>
<evidence type="ECO:0000256" key="1">
    <source>
        <dbReference type="ARBA" id="ARBA00004141"/>
    </source>
</evidence>
<evidence type="ECO:0000313" key="15">
    <source>
        <dbReference type="EMBL" id="BAC05416.1"/>
    </source>
</evidence>
<dbReference type="Pfam" id="PF13639">
    <property type="entry name" value="zf-RING_2"/>
    <property type="match status" value="1"/>
</dbReference>
<keyword evidence="5" id="KW-0862">Zinc</keyword>
<dbReference type="Pfam" id="PF13705">
    <property type="entry name" value="TRC8_N"/>
    <property type="match status" value="1"/>
</dbReference>
<dbReference type="SUPFAM" id="SSF57850">
    <property type="entry name" value="RING/U-box"/>
    <property type="match status" value="1"/>
</dbReference>
<evidence type="ECO:0000256" key="8">
    <source>
        <dbReference type="ARBA" id="ARBA00035709"/>
    </source>
</evidence>
<evidence type="ECO:0000259" key="14">
    <source>
        <dbReference type="PROSITE" id="PS50089"/>
    </source>
</evidence>
<reference evidence="15" key="1">
    <citation type="submission" date="2002-07" db="EMBL/GenBank/DDBJ databases">
        <title>NEDO human cDNA sequencing project.</title>
        <authorList>
            <person name="Ninomiya K."/>
            <person name="Wagatsuma M."/>
            <person name="Kanda K."/>
            <person name="Kondo H."/>
            <person name="Yokoi T."/>
            <person name="Kodaira H."/>
            <person name="Furuya T."/>
            <person name="Takahashi M."/>
            <person name="Kikkawa E."/>
            <person name="Omura Y."/>
            <person name="Abe K."/>
            <person name="Kamihara K."/>
            <person name="Katsuta N."/>
            <person name="Sato K."/>
            <person name="Tanikawa M."/>
            <person name="Yamazaki M."/>
            <person name="Suzuki Y."/>
            <person name="Hata H."/>
            <person name="Nakagawa K."/>
            <person name="Mizuno S."/>
            <person name="Morinaga M."/>
            <person name="Kawamura M."/>
            <person name="Sugiyama T."/>
            <person name="Irie R."/>
            <person name="Otsuki T."/>
            <person name="Sato H."/>
            <person name="Nishikawa T."/>
            <person name="Sugiyama A."/>
            <person name="Kawakami B."/>
            <person name="Nagai K."/>
            <person name="Isogai T."/>
            <person name="Sugano S."/>
        </authorList>
    </citation>
    <scope>NUCLEOTIDE SEQUENCE</scope>
    <source>
        <tissue evidence="15">Thyroid</tissue>
    </source>
</reference>
<comment type="function">
    <text evidence="9">E3 ubiquitin ligase that catalyzes the direct transfer of ubiquitin from E2 ubiquitin-conjugating enzyme to a specific substrate. In response to bacterial infection, negatively regulates the phagocyte oxidative burst by controlling the turnover of the NADPH oxidase complex subunits. Promotes monoubiquitination of CYBA and 'Lys-48'-linked polyubiquitination and degradation of CYBB NADPH oxidase catalytic subunits, both essential for the generation of antimicrobial reactive oxygen species. Involved in the maintenance of cholesterol homeostasis. In response to high sterol concentrations ubiquitinates HMGCR, a rate-limiting enzyme in cholesterol biosynthesis, and targets it for degradation. The interaction with INSIG1 is required for this function. In addition, triggers ubiquitination of SCAP, likely inhibiting its transport to the Golgi apparatus and the subsequent processing/maturation of SREBPF2, ultimately down-regulating cholesterol biosynthesis.</text>
</comment>
<evidence type="ECO:0000256" key="10">
    <source>
        <dbReference type="ARBA" id="ARBA00065678"/>
    </source>
</evidence>
<dbReference type="GO" id="GO:0016020">
    <property type="term" value="C:membrane"/>
    <property type="evidence" value="ECO:0007669"/>
    <property type="project" value="UniProtKB-SubCell"/>
</dbReference>
<evidence type="ECO:0000256" key="5">
    <source>
        <dbReference type="ARBA" id="ARBA00022833"/>
    </source>
</evidence>
<protein>
    <recommendedName>
        <fullName evidence="8">RING finger protein 145</fullName>
    </recommendedName>
</protein>
<dbReference type="GO" id="GO:0008270">
    <property type="term" value="F:zinc ion binding"/>
    <property type="evidence" value="ECO:0007669"/>
    <property type="project" value="UniProtKB-KW"/>
</dbReference>
<dbReference type="InterPro" id="IPR001841">
    <property type="entry name" value="Znf_RING"/>
</dbReference>
<feature type="transmembrane region" description="Helical" evidence="13">
    <location>
        <begin position="85"/>
        <end position="105"/>
    </location>
</feature>
<dbReference type="PANTHER" id="PTHR22763">
    <property type="entry name" value="RING ZINC FINGER PROTEIN"/>
    <property type="match status" value="1"/>
</dbReference>
<feature type="compositionally biased region" description="Basic and acidic residues" evidence="12">
    <location>
        <begin position="229"/>
        <end position="268"/>
    </location>
</feature>